<evidence type="ECO:0000313" key="2">
    <source>
        <dbReference type="EMBL" id="GAI95091.1"/>
    </source>
</evidence>
<dbReference type="EMBL" id="BARW01024716">
    <property type="protein sequence ID" value="GAI95091.1"/>
    <property type="molecule type" value="Genomic_DNA"/>
</dbReference>
<protein>
    <submittedName>
        <fullName evidence="2">Uncharacterized protein</fullName>
    </submittedName>
</protein>
<keyword evidence="1" id="KW-0472">Membrane</keyword>
<dbReference type="SUPFAM" id="SSF103473">
    <property type="entry name" value="MFS general substrate transporter"/>
    <property type="match status" value="1"/>
</dbReference>
<keyword evidence="1" id="KW-0812">Transmembrane</keyword>
<gene>
    <name evidence="2" type="ORF">S12H4_40692</name>
</gene>
<name>X1TUN8_9ZZZZ</name>
<dbReference type="InterPro" id="IPR036259">
    <property type="entry name" value="MFS_trans_sf"/>
</dbReference>
<comment type="caution">
    <text evidence="2">The sequence shown here is derived from an EMBL/GenBank/DDBJ whole genome shotgun (WGS) entry which is preliminary data.</text>
</comment>
<proteinExistence type="predicted"/>
<feature type="transmembrane region" description="Helical" evidence="1">
    <location>
        <begin position="7"/>
        <end position="23"/>
    </location>
</feature>
<accession>X1TUN8</accession>
<organism evidence="2">
    <name type="scientific">marine sediment metagenome</name>
    <dbReference type="NCBI Taxonomy" id="412755"/>
    <lineage>
        <taxon>unclassified sequences</taxon>
        <taxon>metagenomes</taxon>
        <taxon>ecological metagenomes</taxon>
    </lineage>
</organism>
<dbReference type="AlphaFoldDB" id="X1TUN8"/>
<keyword evidence="1" id="KW-1133">Transmembrane helix</keyword>
<reference evidence="2" key="1">
    <citation type="journal article" date="2014" name="Front. Microbiol.">
        <title>High frequency of phylogenetically diverse reductive dehalogenase-homologous genes in deep subseafloor sedimentary metagenomes.</title>
        <authorList>
            <person name="Kawai M."/>
            <person name="Futagami T."/>
            <person name="Toyoda A."/>
            <person name="Takaki Y."/>
            <person name="Nishi S."/>
            <person name="Hori S."/>
            <person name="Arai W."/>
            <person name="Tsubouchi T."/>
            <person name="Morono Y."/>
            <person name="Uchiyama I."/>
            <person name="Ito T."/>
            <person name="Fujiyama A."/>
            <person name="Inagaki F."/>
            <person name="Takami H."/>
        </authorList>
    </citation>
    <scope>NUCLEOTIDE SEQUENCE</scope>
    <source>
        <strain evidence="2">Expedition CK06-06</strain>
    </source>
</reference>
<feature type="transmembrane region" description="Helical" evidence="1">
    <location>
        <begin position="35"/>
        <end position="56"/>
    </location>
</feature>
<feature type="non-terminal residue" evidence="2">
    <location>
        <position position="1"/>
    </location>
</feature>
<evidence type="ECO:0000256" key="1">
    <source>
        <dbReference type="SAM" id="Phobius"/>
    </source>
</evidence>
<sequence length="64" mass="6930">SGSIISIINSFGFTGVIIFQYTAGYLSENFSVDSVIYIGLAALFLLAVFTSILSSCHKFDRKVS</sequence>